<protein>
    <submittedName>
        <fullName evidence="2">Uncharacterized protein</fullName>
    </submittedName>
</protein>
<dbReference type="AlphaFoldDB" id="A0A8C6GZL6"/>
<evidence type="ECO:0000313" key="2">
    <source>
        <dbReference type="Ensembl" id="ENSMSIP00000012965.1"/>
    </source>
</evidence>
<organism evidence="2 3">
    <name type="scientific">Mus spicilegus</name>
    <name type="common">Mound-building mouse</name>
    <dbReference type="NCBI Taxonomy" id="10103"/>
    <lineage>
        <taxon>Eukaryota</taxon>
        <taxon>Metazoa</taxon>
        <taxon>Chordata</taxon>
        <taxon>Craniata</taxon>
        <taxon>Vertebrata</taxon>
        <taxon>Euteleostomi</taxon>
        <taxon>Mammalia</taxon>
        <taxon>Eutheria</taxon>
        <taxon>Euarchontoglires</taxon>
        <taxon>Glires</taxon>
        <taxon>Rodentia</taxon>
        <taxon>Myomorpha</taxon>
        <taxon>Muroidea</taxon>
        <taxon>Muridae</taxon>
        <taxon>Murinae</taxon>
        <taxon>Mus</taxon>
        <taxon>Mus</taxon>
    </lineage>
</organism>
<feature type="region of interest" description="Disordered" evidence="1">
    <location>
        <begin position="1"/>
        <end position="145"/>
    </location>
</feature>
<reference evidence="2" key="2">
    <citation type="submission" date="2025-09" db="UniProtKB">
        <authorList>
            <consortium name="Ensembl"/>
        </authorList>
    </citation>
    <scope>IDENTIFICATION</scope>
</reference>
<sequence length="145" mass="15519">MVPVAAGSRTKRPAHWRALPGTRAPSRPWVRGRDGLQQAAARGSRPATKTQRAAGNDDGDRDPASSILPTAPRSPSAQPRSPALPTAGRASVGARSRGAAVFKGELVRESEPPGRRDHQLPSPRSPLVDTARRGSELEGRSRRWE</sequence>
<proteinExistence type="predicted"/>
<feature type="compositionally biased region" description="Basic and acidic residues" evidence="1">
    <location>
        <begin position="105"/>
        <end position="119"/>
    </location>
</feature>
<reference evidence="2" key="1">
    <citation type="submission" date="2025-08" db="UniProtKB">
        <authorList>
            <consortium name="Ensembl"/>
        </authorList>
    </citation>
    <scope>IDENTIFICATION</scope>
</reference>
<accession>A0A8C6GZL6</accession>
<dbReference type="Ensembl" id="ENSMSIT00000016440.1">
    <property type="protein sequence ID" value="ENSMSIP00000012965.1"/>
    <property type="gene ID" value="ENSMSIG00000011243.1"/>
</dbReference>
<keyword evidence="3" id="KW-1185">Reference proteome</keyword>
<feature type="compositionally biased region" description="Low complexity" evidence="1">
    <location>
        <begin position="69"/>
        <end position="101"/>
    </location>
</feature>
<evidence type="ECO:0000256" key="1">
    <source>
        <dbReference type="SAM" id="MobiDB-lite"/>
    </source>
</evidence>
<feature type="compositionally biased region" description="Basic and acidic residues" evidence="1">
    <location>
        <begin position="130"/>
        <end position="145"/>
    </location>
</feature>
<evidence type="ECO:0000313" key="3">
    <source>
        <dbReference type="Proteomes" id="UP000694415"/>
    </source>
</evidence>
<name>A0A8C6GZL6_MUSSI</name>
<dbReference type="Proteomes" id="UP000694415">
    <property type="component" value="Unplaced"/>
</dbReference>
<dbReference type="GeneTree" id="ENSGT00860000135863"/>